<comment type="caution">
    <text evidence="2">The sequence shown here is derived from an EMBL/GenBank/DDBJ whole genome shotgun (WGS) entry which is preliminary data.</text>
</comment>
<name>A0A0W0VF97_9GAMM</name>
<evidence type="ECO:0000256" key="1">
    <source>
        <dbReference type="SAM" id="MobiDB-lite"/>
    </source>
</evidence>
<dbReference type="AlphaFoldDB" id="A0A0W0VF97"/>
<dbReference type="PATRIC" id="fig|45067.4.peg.2543"/>
<gene>
    <name evidence="2" type="ORF">Llan_2423</name>
</gene>
<evidence type="ECO:0000313" key="3">
    <source>
        <dbReference type="Proteomes" id="UP000054869"/>
    </source>
</evidence>
<reference evidence="2 3" key="1">
    <citation type="submission" date="2015-11" db="EMBL/GenBank/DDBJ databases">
        <title>Genomic analysis of 38 Legionella species identifies large and diverse effector repertoires.</title>
        <authorList>
            <person name="Burstein D."/>
            <person name="Amaro F."/>
            <person name="Zusman T."/>
            <person name="Lifshitz Z."/>
            <person name="Cohen O."/>
            <person name="Gilbert J.A."/>
            <person name="Pupko T."/>
            <person name="Shuman H.A."/>
            <person name="Segal G."/>
        </authorList>
    </citation>
    <scope>NUCLEOTIDE SEQUENCE [LARGE SCALE GENOMIC DNA]</scope>
    <source>
        <strain evidence="2 3">ATCC 49751</strain>
    </source>
</reference>
<keyword evidence="3" id="KW-1185">Reference proteome</keyword>
<protein>
    <submittedName>
        <fullName evidence="2">Uncharacterized protein</fullName>
    </submittedName>
</protein>
<proteinExistence type="predicted"/>
<dbReference type="STRING" id="45067.Llan_2423"/>
<sequence>MKATKEQTKNESNFDKSDLSGEKKIKRNPEIEKLMFLFNSLTNEMKKNPTKERLEELKSIDEKIHSCITTQPF</sequence>
<accession>A0A0W0VF97</accession>
<dbReference type="Proteomes" id="UP000054869">
    <property type="component" value="Unassembled WGS sequence"/>
</dbReference>
<feature type="region of interest" description="Disordered" evidence="1">
    <location>
        <begin position="1"/>
        <end position="26"/>
    </location>
</feature>
<dbReference type="EMBL" id="LNYI01000057">
    <property type="protein sequence ID" value="KTD18820.1"/>
    <property type="molecule type" value="Genomic_DNA"/>
</dbReference>
<organism evidence="2 3">
    <name type="scientific">Legionella lansingensis</name>
    <dbReference type="NCBI Taxonomy" id="45067"/>
    <lineage>
        <taxon>Bacteria</taxon>
        <taxon>Pseudomonadati</taxon>
        <taxon>Pseudomonadota</taxon>
        <taxon>Gammaproteobacteria</taxon>
        <taxon>Legionellales</taxon>
        <taxon>Legionellaceae</taxon>
        <taxon>Legionella</taxon>
    </lineage>
</organism>
<dbReference type="RefSeq" id="WP_028372528.1">
    <property type="nucleotide sequence ID" value="NZ_CAAAJD010000004.1"/>
</dbReference>
<evidence type="ECO:0000313" key="2">
    <source>
        <dbReference type="EMBL" id="KTD18820.1"/>
    </source>
</evidence>